<organism evidence="1 3">
    <name type="scientific">Fusicatenibacter saccharivorans</name>
    <dbReference type="NCBI Taxonomy" id="1150298"/>
    <lineage>
        <taxon>Bacteria</taxon>
        <taxon>Bacillati</taxon>
        <taxon>Bacillota</taxon>
        <taxon>Clostridia</taxon>
        <taxon>Lachnospirales</taxon>
        <taxon>Lachnospiraceae</taxon>
        <taxon>Fusicatenibacter</taxon>
    </lineage>
</organism>
<evidence type="ECO:0000313" key="3">
    <source>
        <dbReference type="Proteomes" id="UP000095709"/>
    </source>
</evidence>
<dbReference type="EMBL" id="JAFHBD010000009">
    <property type="protein sequence ID" value="MBN2952567.1"/>
    <property type="molecule type" value="Genomic_DNA"/>
</dbReference>
<accession>A0A174JZD0</accession>
<dbReference type="EMBL" id="CZAL01000005">
    <property type="protein sequence ID" value="CUP03971.1"/>
    <property type="molecule type" value="Genomic_DNA"/>
</dbReference>
<dbReference type="RefSeq" id="WP_055265892.1">
    <property type="nucleotide sequence ID" value="NZ_CZAL01000005.1"/>
</dbReference>
<evidence type="ECO:0000313" key="1">
    <source>
        <dbReference type="EMBL" id="CUP03971.1"/>
    </source>
</evidence>
<dbReference type="Proteomes" id="UP000737612">
    <property type="component" value="Unassembled WGS sequence"/>
</dbReference>
<reference evidence="1 3" key="1">
    <citation type="submission" date="2015-09" db="EMBL/GenBank/DDBJ databases">
        <authorList>
            <consortium name="Pathogen Informatics"/>
        </authorList>
    </citation>
    <scope>NUCLEOTIDE SEQUENCE [LARGE SCALE GENOMIC DNA]</scope>
    <source>
        <strain evidence="1 3">2789STDY5834885</strain>
    </source>
</reference>
<proteinExistence type="predicted"/>
<evidence type="ECO:0000313" key="2">
    <source>
        <dbReference type="EMBL" id="MBN2952567.1"/>
    </source>
</evidence>
<reference evidence="2" key="2">
    <citation type="submission" date="2021-02" db="EMBL/GenBank/DDBJ databases">
        <title>Metagenome-assembled genomes from human diarrheal sample B26.</title>
        <authorList>
            <person name="Ateba T.P."/>
            <person name="Alayande K.A."/>
            <person name="Mwanza M."/>
        </authorList>
    </citation>
    <scope>NUCLEOTIDE SEQUENCE</scope>
    <source>
        <strain evidence="2">06WH</strain>
    </source>
</reference>
<dbReference type="Proteomes" id="UP000095709">
    <property type="component" value="Unassembled WGS sequence"/>
</dbReference>
<dbReference type="AlphaFoldDB" id="A0A174JZD0"/>
<dbReference type="Gene3D" id="2.40.30.200">
    <property type="match status" value="1"/>
</dbReference>
<gene>
    <name evidence="1" type="ORF">ERS852498_01087</name>
    <name evidence="2" type="ORF">JTJ23_02980</name>
</gene>
<protein>
    <recommendedName>
        <fullName evidence="4">Phage-related protein</fullName>
    </recommendedName>
</protein>
<evidence type="ECO:0008006" key="4">
    <source>
        <dbReference type="Google" id="ProtNLM"/>
    </source>
</evidence>
<name>A0A174JZD0_9FIRM</name>
<sequence length="240" mass="27109">MPGKVTGVSFNGTHSYDDWGLKLKNVEIDLPEAKTVYVDVPGMNGSLDLTEAQNGGIVYGMRTLRFTFDARDCNYPRWAGLISRVATAIEGKECQIIIDVDSGYYYTGRCHIDTKKTNEVLSEVSIECNCYPYKLDVTSSNEPWKWDTFCFIDGIIRYVPDVKIASTSSWQEITLIGWPYNETLRVISDSNDLKIKYRNTTINIFSGENILYDIDLQEGENKLYFQGTGTVTIVHKGGML</sequence>